<feature type="chain" id="PRO_5002191178" evidence="2">
    <location>
        <begin position="19"/>
        <end position="464"/>
    </location>
</feature>
<evidence type="ECO:0000256" key="2">
    <source>
        <dbReference type="SAM" id="SignalP"/>
    </source>
</evidence>
<dbReference type="Proteomes" id="UP000032266">
    <property type="component" value="Chromosome"/>
</dbReference>
<dbReference type="RefSeq" id="WP_044616530.1">
    <property type="nucleotide sequence ID" value="NZ_CP007142.1"/>
</dbReference>
<dbReference type="KEGG" id="gsn:YC6258_01827"/>
<gene>
    <name evidence="3" type="ORF">YC6258_01827</name>
</gene>
<proteinExistence type="predicted"/>
<evidence type="ECO:0000313" key="3">
    <source>
        <dbReference type="EMBL" id="AJQ93871.1"/>
    </source>
</evidence>
<dbReference type="OrthoDB" id="9816224at2"/>
<keyword evidence="4" id="KW-1185">Reference proteome</keyword>
<name>A0A0C5VHX9_9GAMM</name>
<reference evidence="3 4" key="1">
    <citation type="submission" date="2014-01" db="EMBL/GenBank/DDBJ databases">
        <title>Full genme sequencing of cellulolytic bacterium Gynuella sunshinyii YC6258T gen. nov., sp. nov.</title>
        <authorList>
            <person name="Khan H."/>
            <person name="Chung E.J."/>
            <person name="Chung Y.R."/>
        </authorList>
    </citation>
    <scope>NUCLEOTIDE SEQUENCE [LARGE SCALE GENOMIC DNA]</scope>
    <source>
        <strain evidence="3 4">YC6258</strain>
    </source>
</reference>
<dbReference type="EMBL" id="CP007142">
    <property type="protein sequence ID" value="AJQ93871.1"/>
    <property type="molecule type" value="Genomic_DNA"/>
</dbReference>
<dbReference type="AlphaFoldDB" id="A0A0C5VHX9"/>
<accession>A0A0C5VHX9</accession>
<evidence type="ECO:0000256" key="1">
    <source>
        <dbReference type="SAM" id="MobiDB-lite"/>
    </source>
</evidence>
<evidence type="ECO:0000313" key="4">
    <source>
        <dbReference type="Proteomes" id="UP000032266"/>
    </source>
</evidence>
<protein>
    <submittedName>
        <fullName evidence="3">Uncharacterized protein</fullName>
    </submittedName>
</protein>
<feature type="signal peptide" evidence="2">
    <location>
        <begin position="1"/>
        <end position="18"/>
    </location>
</feature>
<dbReference type="PATRIC" id="fig|1445510.3.peg.1790"/>
<organism evidence="3 4">
    <name type="scientific">Gynuella sunshinyii YC6258</name>
    <dbReference type="NCBI Taxonomy" id="1445510"/>
    <lineage>
        <taxon>Bacteria</taxon>
        <taxon>Pseudomonadati</taxon>
        <taxon>Pseudomonadota</taxon>
        <taxon>Gammaproteobacteria</taxon>
        <taxon>Oceanospirillales</taxon>
        <taxon>Saccharospirillaceae</taxon>
        <taxon>Gynuella</taxon>
    </lineage>
</organism>
<sequence>MIRLLACLLSLVTIQAFGNQEYRAWLAQQQQDFNQYVDQQQLEFAKWLSQDWIDKDADTIVPDAFPKPDHLPALPADTDKAQQHFLTPDSRPAKPSQPEAPKPSPDIVKMQFYGLDTGFDIPASVRKPVSRRADLSGWWESMAVAVTPELLRALSAFKQTNYLNDWDMLFFLHQLSQQIMVQPNARSAWTWFMGVQMGLDLRLMEGQGIWYIGYNSLQTPVDTPFIRVGQKRYFIFGAQGNTVLHLQTYPEFADFTDLQPLNMQMHPKLYLGDQWRDREIEFTVQQSQWHMVLPYNVYRVEHAKVYPQLQLQDYLNTPWPDSLQQAVSQQLRPLVAQMSGMQRWKFLLVMVQQGFPYQTDQQQFGRENYLLAEEMLFYPYSDCEDRSYFLKGVLKAIAPETIIGVRFPNHLALAVLDRDEQIKGYTLSLNGNAYVLLDPSYLNAGPGQLMPALESQKPEAIILN</sequence>
<keyword evidence="2" id="KW-0732">Signal</keyword>
<dbReference type="HOGENOM" id="CLU_042245_0_0_6"/>
<feature type="region of interest" description="Disordered" evidence="1">
    <location>
        <begin position="86"/>
        <end position="105"/>
    </location>
</feature>
<dbReference type="STRING" id="1445510.YC6258_01827"/>